<dbReference type="EMBL" id="OU896708">
    <property type="protein sequence ID" value="CAH1155570.1"/>
    <property type="molecule type" value="Genomic_DNA"/>
</dbReference>
<dbReference type="GO" id="GO:0005737">
    <property type="term" value="C:cytoplasm"/>
    <property type="evidence" value="ECO:0007669"/>
    <property type="project" value="TreeGrafter"/>
</dbReference>
<reference evidence="1" key="1">
    <citation type="submission" date="2022-01" db="EMBL/GenBank/DDBJ databases">
        <authorList>
            <person name="King R."/>
        </authorList>
    </citation>
    <scope>NUCLEOTIDE SEQUENCE</scope>
</reference>
<evidence type="ECO:0000313" key="2">
    <source>
        <dbReference type="Proteomes" id="UP001153737"/>
    </source>
</evidence>
<evidence type="ECO:0008006" key="3">
    <source>
        <dbReference type="Google" id="ProtNLM"/>
    </source>
</evidence>
<proteinExistence type="predicted"/>
<dbReference type="SUPFAM" id="SSF49599">
    <property type="entry name" value="TRAF domain-like"/>
    <property type="match status" value="1"/>
</dbReference>
<reference evidence="1" key="2">
    <citation type="submission" date="2022-10" db="EMBL/GenBank/DDBJ databases">
        <authorList>
            <consortium name="ENA_rothamsted_submissions"/>
            <consortium name="culmorum"/>
            <person name="King R."/>
        </authorList>
    </citation>
    <scope>NUCLEOTIDE SEQUENCE</scope>
</reference>
<keyword evidence="2" id="KW-1185">Reference proteome</keyword>
<accession>A0A9P0DIA0</accession>
<name>A0A9P0DIA0_PHACE</name>
<gene>
    <name evidence="1" type="ORF">PHAECO_LOCUS6523</name>
</gene>
<dbReference type="GO" id="GO:0043161">
    <property type="term" value="P:proteasome-mediated ubiquitin-dependent protein catabolic process"/>
    <property type="evidence" value="ECO:0007669"/>
    <property type="project" value="TreeGrafter"/>
</dbReference>
<dbReference type="Gene3D" id="3.30.40.10">
    <property type="entry name" value="Zinc/RING finger domain, C3HC4 (zinc finger)"/>
    <property type="match status" value="1"/>
</dbReference>
<evidence type="ECO:0000313" key="1">
    <source>
        <dbReference type="EMBL" id="CAH1155570.1"/>
    </source>
</evidence>
<organism evidence="1 2">
    <name type="scientific">Phaedon cochleariae</name>
    <name type="common">Mustard beetle</name>
    <dbReference type="NCBI Taxonomy" id="80249"/>
    <lineage>
        <taxon>Eukaryota</taxon>
        <taxon>Metazoa</taxon>
        <taxon>Ecdysozoa</taxon>
        <taxon>Arthropoda</taxon>
        <taxon>Hexapoda</taxon>
        <taxon>Insecta</taxon>
        <taxon>Pterygota</taxon>
        <taxon>Neoptera</taxon>
        <taxon>Endopterygota</taxon>
        <taxon>Coleoptera</taxon>
        <taxon>Polyphaga</taxon>
        <taxon>Cucujiformia</taxon>
        <taxon>Chrysomeloidea</taxon>
        <taxon>Chrysomelidae</taxon>
        <taxon>Chrysomelinae</taxon>
        <taxon>Chrysomelini</taxon>
        <taxon>Phaedon</taxon>
    </lineage>
</organism>
<dbReference type="GO" id="GO:0061630">
    <property type="term" value="F:ubiquitin protein ligase activity"/>
    <property type="evidence" value="ECO:0007669"/>
    <property type="project" value="TreeGrafter"/>
</dbReference>
<sequence>MDIEKTTSHNLKCSVCKNYLNVAPVLTSEDGKINKCGRCQLKGPVLNNRNSLYESIGAKLRFPCKNEECTDRMSWAEVQRHEKSCKHRKIECPFWNCREKDIKFVILNDISHFETNHPGSIHSGDNMTLNLKVITHHQSFMKLLVVDTIPFLMLIHCLKFGESLLIGLFNFNNKLYDYQLKIYSDKNSKRHSVFKENVLLYDEDQHCLYCLQNLCVMQNHVFSKRNPSSNQNEKYKFYSNIDVGATKTTLQTENLMIDVSIIEHQEQNGEK</sequence>
<dbReference type="GO" id="GO:0031624">
    <property type="term" value="F:ubiquitin conjugating enzyme binding"/>
    <property type="evidence" value="ECO:0007669"/>
    <property type="project" value="TreeGrafter"/>
</dbReference>
<dbReference type="PANTHER" id="PTHR45877:SF2">
    <property type="entry name" value="E3 UBIQUITIN-PROTEIN LIGASE SINA-RELATED"/>
    <property type="match status" value="1"/>
</dbReference>
<dbReference type="PANTHER" id="PTHR45877">
    <property type="entry name" value="E3 UBIQUITIN-PROTEIN LIGASE SIAH2"/>
    <property type="match status" value="1"/>
</dbReference>
<dbReference type="AlphaFoldDB" id="A0A9P0DIA0"/>
<dbReference type="Proteomes" id="UP001153737">
    <property type="component" value="Chromosome 2"/>
</dbReference>
<dbReference type="OrthoDB" id="6724076at2759"/>
<dbReference type="InterPro" id="IPR004162">
    <property type="entry name" value="SINA-like_animal"/>
</dbReference>
<dbReference type="InterPro" id="IPR013083">
    <property type="entry name" value="Znf_RING/FYVE/PHD"/>
</dbReference>
<protein>
    <recommendedName>
        <fullName evidence="3">RING-type E3 ubiquitin transferase</fullName>
    </recommendedName>
</protein>